<dbReference type="RefSeq" id="WP_349803369.1">
    <property type="nucleotide sequence ID" value="NZ_JBEGDP010000001.1"/>
</dbReference>
<dbReference type="PROSITE" id="PS51257">
    <property type="entry name" value="PROKAR_LIPOPROTEIN"/>
    <property type="match status" value="1"/>
</dbReference>
<dbReference type="Proteomes" id="UP001482520">
    <property type="component" value="Unassembled WGS sequence"/>
</dbReference>
<evidence type="ECO:0000313" key="3">
    <source>
        <dbReference type="Proteomes" id="UP001482520"/>
    </source>
</evidence>
<reference evidence="2 3" key="1">
    <citation type="submission" date="2024-02" db="EMBL/GenBank/DDBJ databases">
        <title>Full genome sequence of Nocardioides kribbensis.</title>
        <authorList>
            <person name="Poletto B.L."/>
            <person name="Silva G."/>
            <person name="Galante D."/>
            <person name="Campos K.R."/>
            <person name="Santos M.B.N."/>
            <person name="Sacchi C.T."/>
        </authorList>
    </citation>
    <scope>NUCLEOTIDE SEQUENCE [LARGE SCALE GENOMIC DNA]</scope>
    <source>
        <strain evidence="2 3">O4R</strain>
    </source>
</reference>
<feature type="signal peptide" evidence="1">
    <location>
        <begin position="1"/>
        <end position="28"/>
    </location>
</feature>
<evidence type="ECO:0000256" key="1">
    <source>
        <dbReference type="SAM" id="SignalP"/>
    </source>
</evidence>
<keyword evidence="3" id="KW-1185">Reference proteome</keyword>
<feature type="chain" id="PRO_5047300808" evidence="1">
    <location>
        <begin position="29"/>
        <end position="350"/>
    </location>
</feature>
<dbReference type="EMBL" id="JBEGDP010000001">
    <property type="protein sequence ID" value="MEQ7845669.1"/>
    <property type="molecule type" value="Genomic_DNA"/>
</dbReference>
<keyword evidence="1" id="KW-0732">Signal</keyword>
<gene>
    <name evidence="2" type="ORF">V6R90_00155</name>
</gene>
<organism evidence="2 3">
    <name type="scientific">Nocardioides kribbensis</name>
    <dbReference type="NCBI Taxonomy" id="305517"/>
    <lineage>
        <taxon>Bacteria</taxon>
        <taxon>Bacillati</taxon>
        <taxon>Actinomycetota</taxon>
        <taxon>Actinomycetes</taxon>
        <taxon>Propionibacteriales</taxon>
        <taxon>Nocardioidaceae</taxon>
        <taxon>Nocardioides</taxon>
    </lineage>
</organism>
<name>A0ABV1NT47_9ACTN</name>
<evidence type="ECO:0000313" key="2">
    <source>
        <dbReference type="EMBL" id="MEQ7845669.1"/>
    </source>
</evidence>
<proteinExistence type="predicted"/>
<comment type="caution">
    <text evidence="2">The sequence shown here is derived from an EMBL/GenBank/DDBJ whole genome shotgun (WGS) entry which is preliminary data.</text>
</comment>
<protein>
    <submittedName>
        <fullName evidence="2">Uncharacterized protein</fullName>
    </submittedName>
</protein>
<accession>A0ABV1NT47</accession>
<sequence length="350" mass="37530">MEIRRTALGIVGSALLLAGCGTSTGATYAPPFELPVGSSTWDATAPSWLHDGTLHVGESSVRLGRQVDQYVLGATGAYWMRGSTLMFTSAEGATQRVEDVGWGNLAVSADRSVLATVDQSRGPTDDYGTHVLQVAAFDTRTGEQLYRTPDEEPDDGDDLADLYGEIMPLLRGVSDERLFYDDATIDLADGSSTEAGEAPLGVPAFEGLDETVFADGYHVDVRGTGRTRLPGRATDFSTGRLSPDRTVLLDVGVWPTPAVAYDAQTGERREIDAPWRHFALVAFSDEDTFFGVAQQIRPRHVLDPLRAQQVVSCEVVTLACAPVSPVVRTDDDASGRWPTFLAEGDSVGGM</sequence>